<accession>A0ABS2L0T0</accession>
<comment type="caution">
    <text evidence="1">The sequence shown here is derived from an EMBL/GenBank/DDBJ whole genome shotgun (WGS) entry which is preliminary data.</text>
</comment>
<sequence length="53" mass="5683">MIVVVVVGVVWLLVAAGAAVLLGRAASRADHEELGSELHWDMAELDHEVFGSR</sequence>
<dbReference type="Proteomes" id="UP000703038">
    <property type="component" value="Unassembled WGS sequence"/>
</dbReference>
<gene>
    <name evidence="1" type="ORF">JOE42_003899</name>
</gene>
<name>A0ABS2L0T0_9NOCA</name>
<evidence type="ECO:0000313" key="1">
    <source>
        <dbReference type="EMBL" id="MBM7417166.1"/>
    </source>
</evidence>
<protein>
    <submittedName>
        <fullName evidence="1">Uncharacterized protein</fullName>
    </submittedName>
</protein>
<organism evidence="1 2">
    <name type="scientific">Rhodococcoides corynebacterioides</name>
    <dbReference type="NCBI Taxonomy" id="53972"/>
    <lineage>
        <taxon>Bacteria</taxon>
        <taxon>Bacillati</taxon>
        <taxon>Actinomycetota</taxon>
        <taxon>Actinomycetes</taxon>
        <taxon>Mycobacteriales</taxon>
        <taxon>Nocardiaceae</taxon>
        <taxon>Rhodococcoides</taxon>
    </lineage>
</organism>
<proteinExistence type="predicted"/>
<keyword evidence="2" id="KW-1185">Reference proteome</keyword>
<dbReference type="EMBL" id="JAFBBK010000001">
    <property type="protein sequence ID" value="MBM7417166.1"/>
    <property type="molecule type" value="Genomic_DNA"/>
</dbReference>
<reference evidence="1 2" key="1">
    <citation type="submission" date="2021-01" db="EMBL/GenBank/DDBJ databases">
        <title>Genomics of switchgrass bacterial isolates.</title>
        <authorList>
            <person name="Shade A."/>
        </authorList>
    </citation>
    <scope>NUCLEOTIDE SEQUENCE [LARGE SCALE GENOMIC DNA]</scope>
    <source>
        <strain evidence="1 2">PvP111</strain>
    </source>
</reference>
<dbReference type="RefSeq" id="WP_204870866.1">
    <property type="nucleotide sequence ID" value="NZ_JAFBBK010000001.1"/>
</dbReference>
<evidence type="ECO:0000313" key="2">
    <source>
        <dbReference type="Proteomes" id="UP000703038"/>
    </source>
</evidence>